<evidence type="ECO:0000313" key="4">
    <source>
        <dbReference type="Proteomes" id="UP000838878"/>
    </source>
</evidence>
<feature type="region of interest" description="Disordered" evidence="1">
    <location>
        <begin position="121"/>
        <end position="156"/>
    </location>
</feature>
<evidence type="ECO:0000256" key="1">
    <source>
        <dbReference type="SAM" id="MobiDB-lite"/>
    </source>
</evidence>
<dbReference type="Proteomes" id="UP000838878">
    <property type="component" value="Chromosome 9"/>
</dbReference>
<accession>A0A8J9YMI3</accession>
<name>A0A8J9YMI3_9NEOP</name>
<organism evidence="3 4">
    <name type="scientific">Brenthis ino</name>
    <name type="common">lesser marbled fritillary</name>
    <dbReference type="NCBI Taxonomy" id="405034"/>
    <lineage>
        <taxon>Eukaryota</taxon>
        <taxon>Metazoa</taxon>
        <taxon>Ecdysozoa</taxon>
        <taxon>Arthropoda</taxon>
        <taxon>Hexapoda</taxon>
        <taxon>Insecta</taxon>
        <taxon>Pterygota</taxon>
        <taxon>Neoptera</taxon>
        <taxon>Endopterygota</taxon>
        <taxon>Lepidoptera</taxon>
        <taxon>Glossata</taxon>
        <taxon>Ditrysia</taxon>
        <taxon>Papilionoidea</taxon>
        <taxon>Nymphalidae</taxon>
        <taxon>Heliconiinae</taxon>
        <taxon>Argynnini</taxon>
        <taxon>Brenthis</taxon>
    </lineage>
</organism>
<sequence>MIGYNNRGTQKVNSVLKIRAKYEVSPHFEVGYIVSEILERYRKMVGLIQHLYEFPSDVVFDVIKTTELVQKLFLEIYHLVNTVNEIPRKYSHMEEFHVQNPSVSRDELKNSQKNFERLQRERQRQRKKKQKEMKKQRELFLKGQGNRVPQKPKKPPNKWWPIDYGWEIDYQWW</sequence>
<reference evidence="3" key="1">
    <citation type="submission" date="2021-12" db="EMBL/GenBank/DDBJ databases">
        <authorList>
            <person name="Martin H S."/>
        </authorList>
    </citation>
    <scope>NUCLEOTIDE SEQUENCE</scope>
</reference>
<feature type="compositionally biased region" description="Basic residues" evidence="1">
    <location>
        <begin position="123"/>
        <end position="132"/>
    </location>
</feature>
<dbReference type="AlphaFoldDB" id="A0A8J9YMI3"/>
<dbReference type="OrthoDB" id="7485832at2759"/>
<dbReference type="Pfam" id="PF14479">
    <property type="entry name" value="HeLo"/>
    <property type="match status" value="1"/>
</dbReference>
<feature type="non-terminal residue" evidence="3">
    <location>
        <position position="173"/>
    </location>
</feature>
<dbReference type="EMBL" id="OV170229">
    <property type="protein sequence ID" value="CAH0730921.1"/>
    <property type="molecule type" value="Genomic_DNA"/>
</dbReference>
<gene>
    <name evidence="3" type="ORF">BINO364_LOCUS15843</name>
</gene>
<evidence type="ECO:0000313" key="3">
    <source>
        <dbReference type="EMBL" id="CAH0730921.1"/>
    </source>
</evidence>
<dbReference type="InterPro" id="IPR029498">
    <property type="entry name" value="HeLo_dom"/>
</dbReference>
<evidence type="ECO:0000259" key="2">
    <source>
        <dbReference type="Pfam" id="PF14479"/>
    </source>
</evidence>
<proteinExistence type="predicted"/>
<protein>
    <recommendedName>
        <fullName evidence="2">Prion-inhibition and propagation HeLo domain-containing protein</fullName>
    </recommendedName>
</protein>
<keyword evidence="4" id="KW-1185">Reference proteome</keyword>
<feature type="domain" description="Prion-inhibition and propagation HeLo" evidence="2">
    <location>
        <begin position="45"/>
        <end position="135"/>
    </location>
</feature>